<sequence length="102" mass="11800">MIHRFVYGSLELNLLRLPFFRNGNDPLEDFDYNDPRCNPLLRPAAARTPNHTTAHQPTSCVCLTHFFTALVRKTTLLYCLSAKDYIHFFNVSLQKTTRLVSL</sequence>
<evidence type="ECO:0000313" key="2">
    <source>
        <dbReference type="Proteomes" id="UP000250235"/>
    </source>
</evidence>
<gene>
    <name evidence="1" type="ORF">F511_08240</name>
</gene>
<protein>
    <submittedName>
        <fullName evidence="1">Uncharacterized protein</fullName>
    </submittedName>
</protein>
<keyword evidence="2" id="KW-1185">Reference proteome</keyword>
<dbReference type="AlphaFoldDB" id="A0A2Z7AI39"/>
<name>A0A2Z7AI39_9LAMI</name>
<proteinExistence type="predicted"/>
<organism evidence="1 2">
    <name type="scientific">Dorcoceras hygrometricum</name>
    <dbReference type="NCBI Taxonomy" id="472368"/>
    <lineage>
        <taxon>Eukaryota</taxon>
        <taxon>Viridiplantae</taxon>
        <taxon>Streptophyta</taxon>
        <taxon>Embryophyta</taxon>
        <taxon>Tracheophyta</taxon>
        <taxon>Spermatophyta</taxon>
        <taxon>Magnoliopsida</taxon>
        <taxon>eudicotyledons</taxon>
        <taxon>Gunneridae</taxon>
        <taxon>Pentapetalae</taxon>
        <taxon>asterids</taxon>
        <taxon>lamiids</taxon>
        <taxon>Lamiales</taxon>
        <taxon>Gesneriaceae</taxon>
        <taxon>Didymocarpoideae</taxon>
        <taxon>Trichosporeae</taxon>
        <taxon>Loxocarpinae</taxon>
        <taxon>Dorcoceras</taxon>
    </lineage>
</organism>
<dbReference type="Proteomes" id="UP000250235">
    <property type="component" value="Unassembled WGS sequence"/>
</dbReference>
<evidence type="ECO:0000313" key="1">
    <source>
        <dbReference type="EMBL" id="KZV21475.1"/>
    </source>
</evidence>
<reference evidence="1 2" key="1">
    <citation type="journal article" date="2015" name="Proc. Natl. Acad. Sci. U.S.A.">
        <title>The resurrection genome of Boea hygrometrica: A blueprint for survival of dehydration.</title>
        <authorList>
            <person name="Xiao L."/>
            <person name="Yang G."/>
            <person name="Zhang L."/>
            <person name="Yang X."/>
            <person name="Zhao S."/>
            <person name="Ji Z."/>
            <person name="Zhou Q."/>
            <person name="Hu M."/>
            <person name="Wang Y."/>
            <person name="Chen M."/>
            <person name="Xu Y."/>
            <person name="Jin H."/>
            <person name="Xiao X."/>
            <person name="Hu G."/>
            <person name="Bao F."/>
            <person name="Hu Y."/>
            <person name="Wan P."/>
            <person name="Li L."/>
            <person name="Deng X."/>
            <person name="Kuang T."/>
            <person name="Xiang C."/>
            <person name="Zhu J.K."/>
            <person name="Oliver M.J."/>
            <person name="He Y."/>
        </authorList>
    </citation>
    <scope>NUCLEOTIDE SEQUENCE [LARGE SCALE GENOMIC DNA]</scope>
    <source>
        <strain evidence="2">cv. XS01</strain>
    </source>
</reference>
<accession>A0A2Z7AI39</accession>
<dbReference type="EMBL" id="KV014884">
    <property type="protein sequence ID" value="KZV21475.1"/>
    <property type="molecule type" value="Genomic_DNA"/>
</dbReference>